<dbReference type="AlphaFoldDB" id="A0A0A9BAP3"/>
<reference evidence="1" key="2">
    <citation type="journal article" date="2015" name="Data Brief">
        <title>Shoot transcriptome of the giant reed, Arundo donax.</title>
        <authorList>
            <person name="Barrero R.A."/>
            <person name="Guerrero F.D."/>
            <person name="Moolhuijzen P."/>
            <person name="Goolsby J.A."/>
            <person name="Tidwell J."/>
            <person name="Bellgard S.E."/>
            <person name="Bellgard M.I."/>
        </authorList>
    </citation>
    <scope>NUCLEOTIDE SEQUENCE</scope>
    <source>
        <tissue evidence="1">Shoot tissue taken approximately 20 cm above the soil surface</tissue>
    </source>
</reference>
<organism evidence="1">
    <name type="scientific">Arundo donax</name>
    <name type="common">Giant reed</name>
    <name type="synonym">Donax arundinaceus</name>
    <dbReference type="NCBI Taxonomy" id="35708"/>
    <lineage>
        <taxon>Eukaryota</taxon>
        <taxon>Viridiplantae</taxon>
        <taxon>Streptophyta</taxon>
        <taxon>Embryophyta</taxon>
        <taxon>Tracheophyta</taxon>
        <taxon>Spermatophyta</taxon>
        <taxon>Magnoliopsida</taxon>
        <taxon>Liliopsida</taxon>
        <taxon>Poales</taxon>
        <taxon>Poaceae</taxon>
        <taxon>PACMAD clade</taxon>
        <taxon>Arundinoideae</taxon>
        <taxon>Arundineae</taxon>
        <taxon>Arundo</taxon>
    </lineage>
</organism>
<proteinExistence type="predicted"/>
<sequence>MITCQLCMHMYLNISVLHIYGFKHLW</sequence>
<evidence type="ECO:0000313" key="1">
    <source>
        <dbReference type="EMBL" id="JAD59228.1"/>
    </source>
</evidence>
<dbReference type="EMBL" id="GBRH01238667">
    <property type="protein sequence ID" value="JAD59228.1"/>
    <property type="molecule type" value="Transcribed_RNA"/>
</dbReference>
<protein>
    <submittedName>
        <fullName evidence="1">Uncharacterized protein</fullName>
    </submittedName>
</protein>
<name>A0A0A9BAP3_ARUDO</name>
<accession>A0A0A9BAP3</accession>
<reference evidence="1" key="1">
    <citation type="submission" date="2014-09" db="EMBL/GenBank/DDBJ databases">
        <authorList>
            <person name="Magalhaes I.L.F."/>
            <person name="Oliveira U."/>
            <person name="Santos F.R."/>
            <person name="Vidigal T.H.D.A."/>
            <person name="Brescovit A.D."/>
            <person name="Santos A.J."/>
        </authorList>
    </citation>
    <scope>NUCLEOTIDE SEQUENCE</scope>
    <source>
        <tissue evidence="1">Shoot tissue taken approximately 20 cm above the soil surface</tissue>
    </source>
</reference>